<evidence type="ECO:0000256" key="3">
    <source>
        <dbReference type="ARBA" id="ARBA00022771"/>
    </source>
</evidence>
<evidence type="ECO:0000256" key="6">
    <source>
        <dbReference type="PROSITE-ProRule" id="PRU00042"/>
    </source>
</evidence>
<sequence>MLMEAVTGDLDLNLSLEPLSPPEPERVFTCNYCKRKFQTSQALGGHQNAHKLERSMKRSREMAFGIWPRVATNGSSAGEISREHEFMTCGNDRRYTVARLEGERPVIRVSQLRQAIRNKEVEEHVEVATGIDLTLKL</sequence>
<evidence type="ECO:0000313" key="9">
    <source>
        <dbReference type="Proteomes" id="UP000623129"/>
    </source>
</evidence>
<dbReference type="Pfam" id="PF13912">
    <property type="entry name" value="zf-C2H2_6"/>
    <property type="match status" value="1"/>
</dbReference>
<dbReference type="SUPFAM" id="SSF57667">
    <property type="entry name" value="beta-beta-alpha zinc fingers"/>
    <property type="match status" value="1"/>
</dbReference>
<dbReference type="AlphaFoldDB" id="A0A833RDT7"/>
<name>A0A833RDT7_9POAL</name>
<dbReference type="PROSITE" id="PS00028">
    <property type="entry name" value="ZINC_FINGER_C2H2_1"/>
    <property type="match status" value="1"/>
</dbReference>
<dbReference type="InterPro" id="IPR013087">
    <property type="entry name" value="Znf_C2H2_type"/>
</dbReference>
<evidence type="ECO:0000259" key="7">
    <source>
        <dbReference type="PROSITE" id="PS50157"/>
    </source>
</evidence>
<dbReference type="GO" id="GO:0005634">
    <property type="term" value="C:nucleus"/>
    <property type="evidence" value="ECO:0007669"/>
    <property type="project" value="UniProtKB-SubCell"/>
</dbReference>
<dbReference type="PANTHER" id="PTHR47287">
    <property type="entry name" value="C2H2 AND C2HC ZINC FINGERS SUPERFAMILY PROTEIN"/>
    <property type="match status" value="1"/>
</dbReference>
<comment type="subcellular location">
    <subcellularLocation>
        <location evidence="1">Nucleus</location>
    </subcellularLocation>
</comment>
<dbReference type="Gene3D" id="3.30.160.60">
    <property type="entry name" value="Classic Zinc Finger"/>
    <property type="match status" value="1"/>
</dbReference>
<gene>
    <name evidence="8" type="ORF">FCM35_KLT00789</name>
</gene>
<keyword evidence="9" id="KW-1185">Reference proteome</keyword>
<dbReference type="GO" id="GO:0009788">
    <property type="term" value="P:negative regulation of abscisic acid-activated signaling pathway"/>
    <property type="evidence" value="ECO:0007669"/>
    <property type="project" value="InterPro"/>
</dbReference>
<dbReference type="InterPro" id="IPR036236">
    <property type="entry name" value="Znf_C2H2_sf"/>
</dbReference>
<evidence type="ECO:0000256" key="1">
    <source>
        <dbReference type="ARBA" id="ARBA00004123"/>
    </source>
</evidence>
<protein>
    <submittedName>
        <fullName evidence="8">Zinc finger protein 2</fullName>
    </submittedName>
</protein>
<proteinExistence type="predicted"/>
<comment type="caution">
    <text evidence="8">The sequence shown here is derived from an EMBL/GenBank/DDBJ whole genome shotgun (WGS) entry which is preliminary data.</text>
</comment>
<dbReference type="PANTHER" id="PTHR47287:SF9">
    <property type="entry name" value="ZINC FINGER PROTEIN 4-LIKE"/>
    <property type="match status" value="1"/>
</dbReference>
<dbReference type="GO" id="GO:0008270">
    <property type="term" value="F:zinc ion binding"/>
    <property type="evidence" value="ECO:0007669"/>
    <property type="project" value="UniProtKB-KW"/>
</dbReference>
<dbReference type="EMBL" id="SWLB01000010">
    <property type="protein sequence ID" value="KAF3333098.1"/>
    <property type="molecule type" value="Genomic_DNA"/>
</dbReference>
<evidence type="ECO:0000313" key="8">
    <source>
        <dbReference type="EMBL" id="KAF3333098.1"/>
    </source>
</evidence>
<reference evidence="8" key="1">
    <citation type="submission" date="2020-01" db="EMBL/GenBank/DDBJ databases">
        <title>Genome sequence of Kobresia littledalei, the first chromosome-level genome in the family Cyperaceae.</title>
        <authorList>
            <person name="Qu G."/>
        </authorList>
    </citation>
    <scope>NUCLEOTIDE SEQUENCE</scope>
    <source>
        <strain evidence="8">C.B.Clarke</strain>
        <tissue evidence="8">Leaf</tissue>
    </source>
</reference>
<dbReference type="OrthoDB" id="1933825at2759"/>
<organism evidence="8 9">
    <name type="scientific">Carex littledalei</name>
    <dbReference type="NCBI Taxonomy" id="544730"/>
    <lineage>
        <taxon>Eukaryota</taxon>
        <taxon>Viridiplantae</taxon>
        <taxon>Streptophyta</taxon>
        <taxon>Embryophyta</taxon>
        <taxon>Tracheophyta</taxon>
        <taxon>Spermatophyta</taxon>
        <taxon>Magnoliopsida</taxon>
        <taxon>Liliopsida</taxon>
        <taxon>Poales</taxon>
        <taxon>Cyperaceae</taxon>
        <taxon>Cyperoideae</taxon>
        <taxon>Cariceae</taxon>
        <taxon>Carex</taxon>
        <taxon>Carex subgen. Euthyceras</taxon>
    </lineage>
</organism>
<evidence type="ECO:0000256" key="2">
    <source>
        <dbReference type="ARBA" id="ARBA00022723"/>
    </source>
</evidence>
<dbReference type="Proteomes" id="UP000623129">
    <property type="component" value="Unassembled WGS sequence"/>
</dbReference>
<dbReference type="PROSITE" id="PS50157">
    <property type="entry name" value="ZINC_FINGER_C2H2_2"/>
    <property type="match status" value="1"/>
</dbReference>
<evidence type="ECO:0000256" key="5">
    <source>
        <dbReference type="ARBA" id="ARBA00023242"/>
    </source>
</evidence>
<keyword evidence="3 6" id="KW-0863">Zinc-finger</keyword>
<feature type="domain" description="C2H2-type" evidence="7">
    <location>
        <begin position="28"/>
        <end position="55"/>
    </location>
</feature>
<evidence type="ECO:0000256" key="4">
    <source>
        <dbReference type="ARBA" id="ARBA00022833"/>
    </source>
</evidence>
<keyword evidence="5" id="KW-0539">Nucleus</keyword>
<keyword evidence="2" id="KW-0479">Metal-binding</keyword>
<dbReference type="InterPro" id="IPR044246">
    <property type="entry name" value="ZFP3-like"/>
</dbReference>
<keyword evidence="4" id="KW-0862">Zinc</keyword>
<accession>A0A833RDT7</accession>